<comment type="caution">
    <text evidence="9">The sequence shown here is derived from an EMBL/GenBank/DDBJ whole genome shotgun (WGS) entry which is preliminary data.</text>
</comment>
<evidence type="ECO:0000256" key="7">
    <source>
        <dbReference type="SAM" id="MobiDB-lite"/>
    </source>
</evidence>
<keyword evidence="10" id="KW-1185">Reference proteome</keyword>
<feature type="compositionally biased region" description="Polar residues" evidence="7">
    <location>
        <begin position="528"/>
        <end position="545"/>
    </location>
</feature>
<gene>
    <name evidence="9" type="ORF">RUM44_008786</name>
</gene>
<feature type="domain" description="Kinesin motor" evidence="8">
    <location>
        <begin position="51"/>
        <end position="374"/>
    </location>
</feature>
<dbReference type="Gene3D" id="3.40.850.10">
    <property type="entry name" value="Kinesin motor domain"/>
    <property type="match status" value="1"/>
</dbReference>
<evidence type="ECO:0000256" key="5">
    <source>
        <dbReference type="PROSITE-ProRule" id="PRU00283"/>
    </source>
</evidence>
<dbReference type="SUPFAM" id="SSF52540">
    <property type="entry name" value="P-loop containing nucleoside triphosphate hydrolases"/>
    <property type="match status" value="1"/>
</dbReference>
<sequence>MKEETYRRLCPYLVGGSKRSVIRQQIVKSFRVLSSEDLTMTKCSKKEKTFNTKLFVRILPTTDVSYDSIKIECNRQVLYVRCLQDFTKGVNLKPPNYWSFCTDGVFWNSSQTEVYDTIAGDWYDDIFDGTSGMILSYGQTGSGKTFTTSGLRFQYQNRGLILRTLSQLFEEKERRRDIMKITFGMSYLEFLGENVRDLITGRPIQKIKEVPEHLVPNDEWAWRQIFNAECKKSFYGEAPYPGSNRGHTIWTFYIHAESLVDTDPVVTHSKIHIIDMAGIGNYGSTSSPWKNKFDVGQSNLSKSLMEQLIICVRGGTWKEEDHICPYKSSRLLMYLHDTLQPTCFIRFVAHIFGNDSSLPLTVSTLKFGQKLRGFKPTKLERIVESSSILRMRNLERECIRLKEEAELAEMLRDSPEYSSISQERLLQIRRAAEGFLCGQLENLTLFSFGQAAITLEVFRDLYHRLSEEKDQMIKDAVATATEMLQNQYASEKNISLASPGVPSTQRMSRRRSRQETQLGFGVSHRSSDSNQQNSGKPSTVVQQAGVTDRRGISIGPGKVSSLVEGNITKAVKKLRTRKSDSLILKTGRSYSTKDTSICLPKSQCFDEAAEYSLPQCIPSRENAWQSFCMDNADLVQGMRSNIEYHEEAAKAARKKYTQALSELSDLRDDIEKSRREFQNCQHIRQIIKTDESYDDTNPVPDQMEKEIQEALSLKEEQLNDCIEKCHVALIDFKTLLDELNTGKKALEDTFQDYCKIHYKIVFLPEETSSVDCKSETRTEDMPCDFDARHLLKMNLYLELQNKLLNYIPKSKKEEWKKF</sequence>
<evidence type="ECO:0000256" key="6">
    <source>
        <dbReference type="SAM" id="Coils"/>
    </source>
</evidence>
<dbReference type="PROSITE" id="PS50067">
    <property type="entry name" value="KINESIN_MOTOR_2"/>
    <property type="match status" value="1"/>
</dbReference>
<keyword evidence="6" id="KW-0175">Coiled coil</keyword>
<comment type="subcellular location">
    <subcellularLocation>
        <location evidence="1">Cytoplasm</location>
        <location evidence="1">Cytoskeleton</location>
    </subcellularLocation>
</comment>
<evidence type="ECO:0000313" key="10">
    <source>
        <dbReference type="Proteomes" id="UP001359485"/>
    </source>
</evidence>
<protein>
    <recommendedName>
        <fullName evidence="8">Kinesin motor domain-containing protein</fullName>
    </recommendedName>
</protein>
<evidence type="ECO:0000256" key="2">
    <source>
        <dbReference type="ARBA" id="ARBA00022741"/>
    </source>
</evidence>
<evidence type="ECO:0000256" key="3">
    <source>
        <dbReference type="ARBA" id="ARBA00022840"/>
    </source>
</evidence>
<keyword evidence="3 5" id="KW-0067">ATP-binding</keyword>
<feature type="binding site" evidence="5">
    <location>
        <begin position="138"/>
        <end position="145"/>
    </location>
    <ligand>
        <name>ATP</name>
        <dbReference type="ChEBI" id="CHEBI:30616"/>
    </ligand>
</feature>
<dbReference type="InterPro" id="IPR001752">
    <property type="entry name" value="Kinesin_motor_dom"/>
</dbReference>
<name>A0ABR1BDG5_POLSC</name>
<dbReference type="Pfam" id="PF00225">
    <property type="entry name" value="Kinesin"/>
    <property type="match status" value="1"/>
</dbReference>
<dbReference type="Proteomes" id="UP001359485">
    <property type="component" value="Unassembled WGS sequence"/>
</dbReference>
<proteinExistence type="inferred from homology"/>
<dbReference type="InterPro" id="IPR036961">
    <property type="entry name" value="Kinesin_motor_dom_sf"/>
</dbReference>
<accession>A0ABR1BDG5</accession>
<organism evidence="9 10">
    <name type="scientific">Polyplax serrata</name>
    <name type="common">Common mouse louse</name>
    <dbReference type="NCBI Taxonomy" id="468196"/>
    <lineage>
        <taxon>Eukaryota</taxon>
        <taxon>Metazoa</taxon>
        <taxon>Ecdysozoa</taxon>
        <taxon>Arthropoda</taxon>
        <taxon>Hexapoda</taxon>
        <taxon>Insecta</taxon>
        <taxon>Pterygota</taxon>
        <taxon>Neoptera</taxon>
        <taxon>Paraneoptera</taxon>
        <taxon>Psocodea</taxon>
        <taxon>Troctomorpha</taxon>
        <taxon>Phthiraptera</taxon>
        <taxon>Anoplura</taxon>
        <taxon>Polyplacidae</taxon>
        <taxon>Polyplax</taxon>
    </lineage>
</organism>
<dbReference type="InterPro" id="IPR027417">
    <property type="entry name" value="P-loop_NTPase"/>
</dbReference>
<dbReference type="SMART" id="SM00129">
    <property type="entry name" value="KISc"/>
    <property type="match status" value="1"/>
</dbReference>
<evidence type="ECO:0000256" key="1">
    <source>
        <dbReference type="ARBA" id="ARBA00004245"/>
    </source>
</evidence>
<evidence type="ECO:0000256" key="4">
    <source>
        <dbReference type="ARBA" id="ARBA00023212"/>
    </source>
</evidence>
<reference evidence="9 10" key="1">
    <citation type="submission" date="2023-09" db="EMBL/GenBank/DDBJ databases">
        <title>Genomes of two closely related lineages of the louse Polyplax serrata with different host specificities.</title>
        <authorList>
            <person name="Martinu J."/>
            <person name="Tarabai H."/>
            <person name="Stefka J."/>
            <person name="Hypsa V."/>
        </authorList>
    </citation>
    <scope>NUCLEOTIDE SEQUENCE [LARGE SCALE GENOMIC DNA]</scope>
    <source>
        <strain evidence="9">98ZLc_SE</strain>
    </source>
</reference>
<keyword evidence="2 5" id="KW-0547">Nucleotide-binding</keyword>
<feature type="region of interest" description="Disordered" evidence="7">
    <location>
        <begin position="495"/>
        <end position="552"/>
    </location>
</feature>
<keyword evidence="4" id="KW-0963">Cytoplasm</keyword>
<dbReference type="InterPro" id="IPR027640">
    <property type="entry name" value="Kinesin-like_fam"/>
</dbReference>
<keyword evidence="5" id="KW-0505">Motor protein</keyword>
<keyword evidence="4" id="KW-0206">Cytoskeleton</keyword>
<comment type="similarity">
    <text evidence="5">Belongs to the TRAFAC class myosin-kinesin ATPase superfamily. Kinesin family.</text>
</comment>
<evidence type="ECO:0000313" key="9">
    <source>
        <dbReference type="EMBL" id="KAK6638357.1"/>
    </source>
</evidence>
<dbReference type="PRINTS" id="PR00380">
    <property type="entry name" value="KINESINHEAVY"/>
</dbReference>
<evidence type="ECO:0000259" key="8">
    <source>
        <dbReference type="PROSITE" id="PS50067"/>
    </source>
</evidence>
<dbReference type="PANTHER" id="PTHR24115">
    <property type="entry name" value="KINESIN-RELATED"/>
    <property type="match status" value="1"/>
</dbReference>
<dbReference type="EMBL" id="JAWJWF010000002">
    <property type="protein sequence ID" value="KAK6638357.1"/>
    <property type="molecule type" value="Genomic_DNA"/>
</dbReference>
<feature type="coiled-coil region" evidence="6">
    <location>
        <begin position="649"/>
        <end position="676"/>
    </location>
</feature>